<dbReference type="Proteomes" id="UP000187406">
    <property type="component" value="Unassembled WGS sequence"/>
</dbReference>
<feature type="non-terminal residue" evidence="9">
    <location>
        <position position="152"/>
    </location>
</feature>
<keyword evidence="5" id="KW-1015">Disulfide bond</keyword>
<evidence type="ECO:0000313" key="9">
    <source>
        <dbReference type="EMBL" id="GAV92636.1"/>
    </source>
</evidence>
<dbReference type="OrthoDB" id="1430376at2759"/>
<keyword evidence="6" id="KW-0325">Glycoprotein</keyword>
<dbReference type="EC" id="3.1.1.11" evidence="3"/>
<dbReference type="Pfam" id="PF04043">
    <property type="entry name" value="PMEI"/>
    <property type="match status" value="1"/>
</dbReference>
<evidence type="ECO:0000256" key="1">
    <source>
        <dbReference type="ARBA" id="ARBA00006027"/>
    </source>
</evidence>
<dbReference type="GO" id="GO:0030599">
    <property type="term" value="F:pectinesterase activity"/>
    <property type="evidence" value="ECO:0007669"/>
    <property type="project" value="UniProtKB-EC"/>
</dbReference>
<dbReference type="InterPro" id="IPR006501">
    <property type="entry name" value="Pectinesterase_inhib_dom"/>
</dbReference>
<dbReference type="AlphaFoldDB" id="A0A1Q3DJC0"/>
<protein>
    <recommendedName>
        <fullName evidence="3">pectinesterase</fullName>
        <ecNumber evidence="3">3.1.1.11</ecNumber>
    </recommendedName>
</protein>
<keyword evidence="4" id="KW-0732">Signal</keyword>
<dbReference type="PANTHER" id="PTHR31080:SF118">
    <property type="entry name" value="PECTINESTERASE INHIBITOR 10"/>
    <property type="match status" value="1"/>
</dbReference>
<dbReference type="FunFam" id="1.20.140.40:FF:000010">
    <property type="entry name" value="Pectinesterase"/>
    <property type="match status" value="1"/>
</dbReference>
<dbReference type="InParanoid" id="A0A1Q3DJC0"/>
<evidence type="ECO:0000256" key="3">
    <source>
        <dbReference type="ARBA" id="ARBA00013229"/>
    </source>
</evidence>
<dbReference type="CDD" id="cd15798">
    <property type="entry name" value="PMEI-like_3"/>
    <property type="match status" value="1"/>
</dbReference>
<dbReference type="SUPFAM" id="SSF101148">
    <property type="entry name" value="Plant invertase/pectin methylesterase inhibitor"/>
    <property type="match status" value="1"/>
</dbReference>
<keyword evidence="10" id="KW-1185">Reference proteome</keyword>
<dbReference type="NCBIfam" id="TIGR01614">
    <property type="entry name" value="PME_inhib"/>
    <property type="match status" value="1"/>
</dbReference>
<reference evidence="10" key="1">
    <citation type="submission" date="2016-04" db="EMBL/GenBank/DDBJ databases">
        <title>Cephalotus genome sequencing.</title>
        <authorList>
            <person name="Fukushima K."/>
            <person name="Hasebe M."/>
            <person name="Fang X."/>
        </authorList>
    </citation>
    <scope>NUCLEOTIDE SEQUENCE [LARGE SCALE GENOMIC DNA]</scope>
    <source>
        <strain evidence="10">cv. St1</strain>
    </source>
</reference>
<comment type="caution">
    <text evidence="9">The sequence shown here is derived from an EMBL/GenBank/DDBJ whole genome shotgun (WGS) entry which is preliminary data.</text>
</comment>
<dbReference type="InterPro" id="IPR035513">
    <property type="entry name" value="Invertase/methylesterase_inhib"/>
</dbReference>
<evidence type="ECO:0000256" key="4">
    <source>
        <dbReference type="ARBA" id="ARBA00022729"/>
    </source>
</evidence>
<proteinExistence type="inferred from homology"/>
<dbReference type="InterPro" id="IPR051955">
    <property type="entry name" value="PME_Inhibitor"/>
</dbReference>
<gene>
    <name evidence="9" type="ORF">CFOL_v3_36014</name>
</gene>
<dbReference type="STRING" id="3775.A0A1Q3DJC0"/>
<organism evidence="9 10">
    <name type="scientific">Cephalotus follicularis</name>
    <name type="common">Albany pitcher plant</name>
    <dbReference type="NCBI Taxonomy" id="3775"/>
    <lineage>
        <taxon>Eukaryota</taxon>
        <taxon>Viridiplantae</taxon>
        <taxon>Streptophyta</taxon>
        <taxon>Embryophyta</taxon>
        <taxon>Tracheophyta</taxon>
        <taxon>Spermatophyta</taxon>
        <taxon>Magnoliopsida</taxon>
        <taxon>eudicotyledons</taxon>
        <taxon>Gunneridae</taxon>
        <taxon>Pentapetalae</taxon>
        <taxon>rosids</taxon>
        <taxon>fabids</taxon>
        <taxon>Oxalidales</taxon>
        <taxon>Cephalotaceae</taxon>
        <taxon>Cephalotus</taxon>
    </lineage>
</organism>
<evidence type="ECO:0000256" key="2">
    <source>
        <dbReference type="ARBA" id="ARBA00007786"/>
    </source>
</evidence>
<evidence type="ECO:0000313" key="10">
    <source>
        <dbReference type="Proteomes" id="UP000187406"/>
    </source>
</evidence>
<sequence length="152" mass="16722">CRVTIYRRLCYNSLSIYATQIESNPKLLVHTALNLTMTASQRTSKMMRKLAKNNILSPKEGVAMADCIEEISDSVDELNKSIGELGHINTSNFALTVSDIQTWVSAALTDDGTCMDGVTEVGMNIYLKNLISKHIVKVAHLTSNALALVNNY</sequence>
<dbReference type="SMART" id="SM00856">
    <property type="entry name" value="PMEI"/>
    <property type="match status" value="1"/>
</dbReference>
<comment type="similarity">
    <text evidence="2">In the C-terminal section; belongs to the pectinesterase family.</text>
</comment>
<comment type="similarity">
    <text evidence="7">Belongs to the PMEI family.</text>
</comment>
<evidence type="ECO:0000256" key="7">
    <source>
        <dbReference type="ARBA" id="ARBA00038471"/>
    </source>
</evidence>
<dbReference type="EMBL" id="BDDD01010904">
    <property type="protein sequence ID" value="GAV92636.1"/>
    <property type="molecule type" value="Genomic_DNA"/>
</dbReference>
<feature type="non-terminal residue" evidence="9">
    <location>
        <position position="1"/>
    </location>
</feature>
<comment type="similarity">
    <text evidence="1">In the N-terminal section; belongs to the PMEI family.</text>
</comment>
<dbReference type="PANTHER" id="PTHR31080">
    <property type="entry name" value="PECTINESTERASE INHIBITOR-LIKE"/>
    <property type="match status" value="1"/>
</dbReference>
<dbReference type="GO" id="GO:0004857">
    <property type="term" value="F:enzyme inhibitor activity"/>
    <property type="evidence" value="ECO:0007669"/>
    <property type="project" value="InterPro"/>
</dbReference>
<accession>A0A1Q3DJC0</accession>
<evidence type="ECO:0000256" key="5">
    <source>
        <dbReference type="ARBA" id="ARBA00023157"/>
    </source>
</evidence>
<evidence type="ECO:0000259" key="8">
    <source>
        <dbReference type="SMART" id="SM00856"/>
    </source>
</evidence>
<feature type="domain" description="Pectinesterase inhibitor" evidence="8">
    <location>
        <begin position="1"/>
        <end position="148"/>
    </location>
</feature>
<name>A0A1Q3DJC0_CEPFO</name>
<dbReference type="Gene3D" id="1.20.140.40">
    <property type="entry name" value="Invertase/pectin methylesterase inhibitor family protein"/>
    <property type="match status" value="1"/>
</dbReference>
<evidence type="ECO:0000256" key="6">
    <source>
        <dbReference type="ARBA" id="ARBA00023180"/>
    </source>
</evidence>